<protein>
    <recommendedName>
        <fullName evidence="5">Strictosidine synthase conserved region domain-containing protein</fullName>
    </recommendedName>
</protein>
<dbReference type="Gene3D" id="2.120.10.30">
    <property type="entry name" value="TolB, C-terminal domain"/>
    <property type="match status" value="1"/>
</dbReference>
<proteinExistence type="inferred from homology"/>
<dbReference type="SUPFAM" id="SSF63829">
    <property type="entry name" value="Calcium-dependent phosphotriesterase"/>
    <property type="match status" value="1"/>
</dbReference>
<dbReference type="Pfam" id="PF20067">
    <property type="entry name" value="SSL_N"/>
    <property type="match status" value="1"/>
</dbReference>
<keyword evidence="4" id="KW-0325">Glycoprotein</keyword>
<dbReference type="InterPro" id="IPR011042">
    <property type="entry name" value="6-blade_b-propeller_TolB-like"/>
</dbReference>
<evidence type="ECO:0000313" key="6">
    <source>
        <dbReference type="EMBL" id="KAJ0191776.1"/>
    </source>
</evidence>
<keyword evidence="3" id="KW-0926">Vacuole</keyword>
<evidence type="ECO:0000313" key="7">
    <source>
        <dbReference type="Proteomes" id="UP000235145"/>
    </source>
</evidence>
<dbReference type="OrthoDB" id="5307922at2759"/>
<name>A0A9R1UQQ1_LACSA</name>
<evidence type="ECO:0000256" key="2">
    <source>
        <dbReference type="ARBA" id="ARBA00009191"/>
    </source>
</evidence>
<reference evidence="6 7" key="1">
    <citation type="journal article" date="2017" name="Nat. Commun.">
        <title>Genome assembly with in vitro proximity ligation data and whole-genome triplication in lettuce.</title>
        <authorList>
            <person name="Reyes-Chin-Wo S."/>
            <person name="Wang Z."/>
            <person name="Yang X."/>
            <person name="Kozik A."/>
            <person name="Arikit S."/>
            <person name="Song C."/>
            <person name="Xia L."/>
            <person name="Froenicke L."/>
            <person name="Lavelle D.O."/>
            <person name="Truco M.J."/>
            <person name="Xia R."/>
            <person name="Zhu S."/>
            <person name="Xu C."/>
            <person name="Xu H."/>
            <person name="Xu X."/>
            <person name="Cox K."/>
            <person name="Korf I."/>
            <person name="Meyers B.C."/>
            <person name="Michelmore R.W."/>
        </authorList>
    </citation>
    <scope>NUCLEOTIDE SEQUENCE [LARGE SCALE GENOMIC DNA]</scope>
    <source>
        <strain evidence="7">cv. Salinas</strain>
        <tissue evidence="6">Seedlings</tissue>
    </source>
</reference>
<accession>A0A9R1UQQ1</accession>
<evidence type="ECO:0000256" key="1">
    <source>
        <dbReference type="ARBA" id="ARBA00004116"/>
    </source>
</evidence>
<dbReference type="PANTHER" id="PTHR10426:SF68">
    <property type="entry name" value="OS07G0614000 PROTEIN"/>
    <property type="match status" value="1"/>
</dbReference>
<evidence type="ECO:0000259" key="5">
    <source>
        <dbReference type="Pfam" id="PF03088"/>
    </source>
</evidence>
<dbReference type="AlphaFoldDB" id="A0A9R1UQQ1"/>
<sequence length="359" mass="40134">MEYLLITLITIFVSVLAITLQVFFHSPISPDPLHLPPSPPFFTPNNHLQRVIKLGEGMLKQPEDVFIDQKGVLYTATRDGWIKRLHKNGTLENWKKIHNKHTLLGLIKTKSGDLIVCDTEEGLIKVSEDGEVTALATHLNGENVRFADDLAEASDGSLYFSVASTKFGLHNWHLDFLEAKPHGQLLRYDPSTKETTLVLDGLGFANGVAVSSDEDFLVVCESWKFRCLKYWLKEEKRGKVEIFIDNLPGSPDNIKVAPDGSFWVALLQLTSSRMKFVHSSKAIKHVLATFPKLFEQIRAVEKGSMVMNVGSDGRIIKMLDDPNGKVVSFVTSVLEFEGNLYLGSLKNDFIGKLPLETVL</sequence>
<organism evidence="6 7">
    <name type="scientific">Lactuca sativa</name>
    <name type="common">Garden lettuce</name>
    <dbReference type="NCBI Taxonomy" id="4236"/>
    <lineage>
        <taxon>Eukaryota</taxon>
        <taxon>Viridiplantae</taxon>
        <taxon>Streptophyta</taxon>
        <taxon>Embryophyta</taxon>
        <taxon>Tracheophyta</taxon>
        <taxon>Spermatophyta</taxon>
        <taxon>Magnoliopsida</taxon>
        <taxon>eudicotyledons</taxon>
        <taxon>Gunneridae</taxon>
        <taxon>Pentapetalae</taxon>
        <taxon>asterids</taxon>
        <taxon>campanulids</taxon>
        <taxon>Asterales</taxon>
        <taxon>Asteraceae</taxon>
        <taxon>Cichorioideae</taxon>
        <taxon>Cichorieae</taxon>
        <taxon>Lactucinae</taxon>
        <taxon>Lactuca</taxon>
    </lineage>
</organism>
<dbReference type="GO" id="GO:0016787">
    <property type="term" value="F:hydrolase activity"/>
    <property type="evidence" value="ECO:0000318"/>
    <property type="project" value="GO_Central"/>
</dbReference>
<comment type="similarity">
    <text evidence="2">Belongs to the strictosidine synthase family.</text>
</comment>
<dbReference type="Pfam" id="PF03088">
    <property type="entry name" value="Str_synth"/>
    <property type="match status" value="1"/>
</dbReference>
<comment type="subcellular location">
    <subcellularLocation>
        <location evidence="1">Vacuole</location>
    </subcellularLocation>
</comment>
<feature type="domain" description="Strictosidine synthase conserved region" evidence="5">
    <location>
        <begin position="154"/>
        <end position="235"/>
    </location>
</feature>
<dbReference type="PANTHER" id="PTHR10426">
    <property type="entry name" value="STRICTOSIDINE SYNTHASE-RELATED"/>
    <property type="match status" value="1"/>
</dbReference>
<dbReference type="InterPro" id="IPR018119">
    <property type="entry name" value="Strictosidine_synth_cons-reg"/>
</dbReference>
<comment type="caution">
    <text evidence="6">The sequence shown here is derived from an EMBL/GenBank/DDBJ whole genome shotgun (WGS) entry which is preliminary data.</text>
</comment>
<dbReference type="FunFam" id="2.120.10.30:FF:000066">
    <property type="entry name" value="ABC transporter permease protein"/>
    <property type="match status" value="1"/>
</dbReference>
<dbReference type="Proteomes" id="UP000235145">
    <property type="component" value="Unassembled WGS sequence"/>
</dbReference>
<evidence type="ECO:0000256" key="3">
    <source>
        <dbReference type="ARBA" id="ARBA00022554"/>
    </source>
</evidence>
<dbReference type="GO" id="GO:0005773">
    <property type="term" value="C:vacuole"/>
    <property type="evidence" value="ECO:0007669"/>
    <property type="project" value="UniProtKB-SubCell"/>
</dbReference>
<dbReference type="EMBL" id="NBSK02000008">
    <property type="protein sequence ID" value="KAJ0191776.1"/>
    <property type="molecule type" value="Genomic_DNA"/>
</dbReference>
<gene>
    <name evidence="6" type="ORF">LSAT_V11C800423230</name>
</gene>
<evidence type="ECO:0000256" key="4">
    <source>
        <dbReference type="ARBA" id="ARBA00023180"/>
    </source>
</evidence>
<keyword evidence="7" id="KW-1185">Reference proteome</keyword>